<proteinExistence type="predicted"/>
<accession>A0AAV7N259</accession>
<dbReference type="AlphaFoldDB" id="A0AAV7N259"/>
<comment type="caution">
    <text evidence="2">The sequence shown here is derived from an EMBL/GenBank/DDBJ whole genome shotgun (WGS) entry which is preliminary data.</text>
</comment>
<evidence type="ECO:0000313" key="3">
    <source>
        <dbReference type="Proteomes" id="UP001066276"/>
    </source>
</evidence>
<feature type="compositionally biased region" description="Basic and acidic residues" evidence="1">
    <location>
        <begin position="48"/>
        <end position="71"/>
    </location>
</feature>
<evidence type="ECO:0000313" key="2">
    <source>
        <dbReference type="EMBL" id="KAJ1109616.1"/>
    </source>
</evidence>
<name>A0AAV7N259_PLEWA</name>
<dbReference type="EMBL" id="JANPWB010000013">
    <property type="protein sequence ID" value="KAJ1109616.1"/>
    <property type="molecule type" value="Genomic_DNA"/>
</dbReference>
<keyword evidence="3" id="KW-1185">Reference proteome</keyword>
<protein>
    <submittedName>
        <fullName evidence="2">Uncharacterized protein</fullName>
    </submittedName>
</protein>
<reference evidence="2" key="1">
    <citation type="journal article" date="2022" name="bioRxiv">
        <title>Sequencing and chromosome-scale assembly of the giantPleurodeles waltlgenome.</title>
        <authorList>
            <person name="Brown T."/>
            <person name="Elewa A."/>
            <person name="Iarovenko S."/>
            <person name="Subramanian E."/>
            <person name="Araus A.J."/>
            <person name="Petzold A."/>
            <person name="Susuki M."/>
            <person name="Suzuki K.-i.T."/>
            <person name="Hayashi T."/>
            <person name="Toyoda A."/>
            <person name="Oliveira C."/>
            <person name="Osipova E."/>
            <person name="Leigh N.D."/>
            <person name="Simon A."/>
            <person name="Yun M.H."/>
        </authorList>
    </citation>
    <scope>NUCLEOTIDE SEQUENCE</scope>
    <source>
        <strain evidence="2">20211129_DDA</strain>
        <tissue evidence="2">Liver</tissue>
    </source>
</reference>
<feature type="compositionally biased region" description="Basic and acidic residues" evidence="1">
    <location>
        <begin position="29"/>
        <end position="38"/>
    </location>
</feature>
<dbReference type="Proteomes" id="UP001066276">
    <property type="component" value="Chromosome 9"/>
</dbReference>
<organism evidence="2 3">
    <name type="scientific">Pleurodeles waltl</name>
    <name type="common">Iberian ribbed newt</name>
    <dbReference type="NCBI Taxonomy" id="8319"/>
    <lineage>
        <taxon>Eukaryota</taxon>
        <taxon>Metazoa</taxon>
        <taxon>Chordata</taxon>
        <taxon>Craniata</taxon>
        <taxon>Vertebrata</taxon>
        <taxon>Euteleostomi</taxon>
        <taxon>Amphibia</taxon>
        <taxon>Batrachia</taxon>
        <taxon>Caudata</taxon>
        <taxon>Salamandroidea</taxon>
        <taxon>Salamandridae</taxon>
        <taxon>Pleurodelinae</taxon>
        <taxon>Pleurodeles</taxon>
    </lineage>
</organism>
<feature type="compositionally biased region" description="Basic and acidic residues" evidence="1">
    <location>
        <begin position="95"/>
        <end position="109"/>
    </location>
</feature>
<gene>
    <name evidence="2" type="ORF">NDU88_006976</name>
</gene>
<feature type="region of interest" description="Disordered" evidence="1">
    <location>
        <begin position="23"/>
        <end position="109"/>
    </location>
</feature>
<evidence type="ECO:0000256" key="1">
    <source>
        <dbReference type="SAM" id="MobiDB-lite"/>
    </source>
</evidence>
<sequence>MGRLEPARTQGRLVPMLPVVFRNTTGRAPMRDEFRAKGGEGWGSKRSALAEREGKENDKERDGDEERREGSEGEQEGDEKEKRGRSNLEPGEWIHPSRGEEDAKRQTEV</sequence>